<dbReference type="Gene3D" id="3.90.70.10">
    <property type="entry name" value="Cysteine proteinases"/>
    <property type="match status" value="1"/>
</dbReference>
<name>A0AAJ1T241_9BACI</name>
<dbReference type="RefSeq" id="WP_307257775.1">
    <property type="nucleotide sequence ID" value="NZ_JAUSUC010000026.1"/>
</dbReference>
<dbReference type="PANTHER" id="PTHR37806">
    <property type="entry name" value="LMO0724 PROTEIN"/>
    <property type="match status" value="1"/>
</dbReference>
<dbReference type="AlphaFoldDB" id="A0AAJ1T241"/>
<evidence type="ECO:0000259" key="2">
    <source>
        <dbReference type="Pfam" id="PF13529"/>
    </source>
</evidence>
<dbReference type="InterPro" id="IPR039563">
    <property type="entry name" value="Peptidase_C39_single_dom"/>
</dbReference>
<accession>A0AAJ1T241</accession>
<feature type="domain" description="Peptidase C39-like" evidence="2">
    <location>
        <begin position="81"/>
        <end position="246"/>
    </location>
</feature>
<feature type="transmembrane region" description="Helical" evidence="1">
    <location>
        <begin position="6"/>
        <end position="22"/>
    </location>
</feature>
<dbReference type="PANTHER" id="PTHR37806:SF1">
    <property type="entry name" value="PEPTIDASE C39-LIKE DOMAIN-CONTAINING PROTEIN"/>
    <property type="match status" value="1"/>
</dbReference>
<sequence>MTLKFILLLILIMLIVFVILIWKRFNGKLAISSFIMIILILFGMFLSLDENNQERFLYAIDEPLFKHYYSVIKMKDSTLIDAPLVAQLPELPRGCEVTSLAMLLQSAGVSTDKMTLASEIKRNPATYKKENGKIYFGNPANGFVGNMYTFEEPGLGVFHEPIAELAKKYLPDHKVLDLSGGDFEDIKIQLSDGRPVWVIINTAYDELPDHYFQTWHTEDGEIRITYKEHSVLITGYDEEYIYFNDPLTNTKNKKQPIQTFEKSWIQMGRQAITYLP</sequence>
<reference evidence="3" key="1">
    <citation type="submission" date="2023-07" db="EMBL/GenBank/DDBJ databases">
        <title>Genomic Encyclopedia of Type Strains, Phase IV (KMG-IV): sequencing the most valuable type-strain genomes for metagenomic binning, comparative biology and taxonomic classification.</title>
        <authorList>
            <person name="Goeker M."/>
        </authorList>
    </citation>
    <scope>NUCLEOTIDE SEQUENCE</scope>
    <source>
        <strain evidence="3">DSM 23947</strain>
    </source>
</reference>
<dbReference type="Pfam" id="PF13529">
    <property type="entry name" value="Peptidase_C39_2"/>
    <property type="match status" value="1"/>
</dbReference>
<keyword evidence="1" id="KW-1133">Transmembrane helix</keyword>
<keyword evidence="4" id="KW-1185">Reference proteome</keyword>
<gene>
    <name evidence="3" type="ORF">J2S13_002192</name>
</gene>
<dbReference type="SUPFAM" id="SSF54001">
    <property type="entry name" value="Cysteine proteinases"/>
    <property type="match status" value="1"/>
</dbReference>
<protein>
    <submittedName>
        <fullName evidence="3">Uncharacterized protein YvpB</fullName>
    </submittedName>
</protein>
<evidence type="ECO:0000313" key="4">
    <source>
        <dbReference type="Proteomes" id="UP001237207"/>
    </source>
</evidence>
<evidence type="ECO:0000313" key="3">
    <source>
        <dbReference type="EMBL" id="MDQ0215772.1"/>
    </source>
</evidence>
<evidence type="ECO:0000256" key="1">
    <source>
        <dbReference type="SAM" id="Phobius"/>
    </source>
</evidence>
<feature type="transmembrane region" description="Helical" evidence="1">
    <location>
        <begin position="29"/>
        <end position="48"/>
    </location>
</feature>
<keyword evidence="1" id="KW-0812">Transmembrane</keyword>
<keyword evidence="1" id="KW-0472">Membrane</keyword>
<dbReference type="InterPro" id="IPR038765">
    <property type="entry name" value="Papain-like_cys_pep_sf"/>
</dbReference>
<comment type="caution">
    <text evidence="3">The sequence shown here is derived from an EMBL/GenBank/DDBJ whole genome shotgun (WGS) entry which is preliminary data.</text>
</comment>
<proteinExistence type="predicted"/>
<dbReference type="InterPro" id="IPR039564">
    <property type="entry name" value="Peptidase_C39-like"/>
</dbReference>
<dbReference type="EMBL" id="JAUSUC010000026">
    <property type="protein sequence ID" value="MDQ0215772.1"/>
    <property type="molecule type" value="Genomic_DNA"/>
</dbReference>
<dbReference type="Proteomes" id="UP001237207">
    <property type="component" value="Unassembled WGS sequence"/>
</dbReference>
<dbReference type="CDD" id="cd02549">
    <property type="entry name" value="Peptidase_C39A"/>
    <property type="match status" value="1"/>
</dbReference>
<organism evidence="3 4">
    <name type="scientific">Oikeobacillus pervagus</name>
    <dbReference type="NCBI Taxonomy" id="1325931"/>
    <lineage>
        <taxon>Bacteria</taxon>
        <taxon>Bacillati</taxon>
        <taxon>Bacillota</taxon>
        <taxon>Bacilli</taxon>
        <taxon>Bacillales</taxon>
        <taxon>Bacillaceae</taxon>
        <taxon>Oikeobacillus</taxon>
    </lineage>
</organism>